<dbReference type="GeneID" id="6995098"/>
<dbReference type="AlphaFoldDB" id="B6AB13"/>
<evidence type="ECO:0008006" key="4">
    <source>
        <dbReference type="Google" id="ProtNLM"/>
    </source>
</evidence>
<reference evidence="2" key="1">
    <citation type="submission" date="2008-06" db="EMBL/GenBank/DDBJ databases">
        <authorList>
            <person name="Lorenzi H."/>
            <person name="Inman J."/>
            <person name="Miller J."/>
            <person name="Schobel S."/>
            <person name="Amedeo P."/>
            <person name="Caler E.V."/>
            <person name="da Silva J."/>
        </authorList>
    </citation>
    <scope>NUCLEOTIDE SEQUENCE [LARGE SCALE GENOMIC DNA]</scope>
    <source>
        <strain evidence="2">RN66</strain>
    </source>
</reference>
<evidence type="ECO:0000256" key="1">
    <source>
        <dbReference type="SAM" id="SignalP"/>
    </source>
</evidence>
<dbReference type="Proteomes" id="UP000001460">
    <property type="component" value="Unassembled WGS sequence"/>
</dbReference>
<dbReference type="OMA" id="MARTINK"/>
<dbReference type="VEuPathDB" id="CryptoDB:CMU_025720"/>
<dbReference type="InterPro" id="IPR029071">
    <property type="entry name" value="Ubiquitin-like_domsf"/>
</dbReference>
<dbReference type="OrthoDB" id="340363at2759"/>
<evidence type="ECO:0000313" key="3">
    <source>
        <dbReference type="Proteomes" id="UP000001460"/>
    </source>
</evidence>
<sequence>MMWYHLFIYFLYFIGLVSASDTGEEKHRITVLFTDLDSKVRLTDSPKSTLGHVISLYLEARPEKSRRLSDYLFHLESNGKLLSGNTEISNISPSDSVIATLNSYINNEDLRNNKDFEETSESYVEIGDDEVYIKVALPDGIIEDVLVNRNNNLDTVAKEIATKFGYKEKMKLTNGQQFLPGSSTLSELGIEANEHPLFLVKQNQYISQSSKQPKLDLRSSNKKVSEIPHSLNIHKKRTIPGEYILKPIKIKLFFLSKRIYVIYEAVFSHTIADIIYDINTEKQIPLSHIKLGIFREGQNIPESIGLNSPEAELSLYEMGIKNNDIIIVATPDTDFSTTPLPIRQGSQFRIHLNCLDKPHSRKRFSVSLWSNTPIDSIRIALSKSLKLPFTDIDLEIEDIDANGQAVIWRRLRGYTLSQLNIVAEDELYVRTGPYRHVTVQPSYLNPLTGRHEIPMNIRIRFDDYNGFDLILGVYPSTTIKQLKRLIAWRRNYLPNSIQLEIIGIDRRLLPTSILPSNDYSTLRQLGIISGVIFRVRITGSPIETPQIPIEDIKDQEYIDGASTSDPTKPSITLYIVVANRHIAPIQVICFPSATIRSIIKSISIRRNIPYDNMRLYTERILDNGTKYRRYYEKLPDKTVEELRITRNTELFVEIIDSLQRDEFGNLIRPGIVNLVIEWDDGTSINIPVPLASKLGQFRGTLAGLKGISPEMITLSRRRKENGPLENMINLEAPIDAFKLKDGDIIYSKVKETDNNKLEQNSEVQRFTGLRFSYPDGSTIVSSAKSDKKLSEVIKFLADQRGFSQEVIAIYFSSGRKLRGDNKTLKELGVQSDMQFWVETDNLHLETSRDPIRYVIRNTDSLWSTFVFISPDEFETATVKDLISEYKSKMLIPKEATIHILGYEELKEDDLLSKYENDERFRHLLVEVKIPSGSRIGVEGYITGEMADPKEPIDKLKKAINWQGSVEFVPKQNRGINAAKAETTHIGVMMPAAALIRPQLDLDEDLLQAFGEIADAELNNRIHGIPGRKMNMKKKENLVSKLTSTRVAAYILHLICNLNNLAIEKFMLLVHKKPPYEARKCTKHLTLGLDKYYRFARSVIGKNPIKYKKAITSLNKSRGEFKTAYNYVVVNSRKMARTINKAAKNSGKLPDSKYISALRLSGKLKYDNKLKVDLNLKTLYITLRPVATQDDIEEAKQRERDTSRRLWIGS</sequence>
<keyword evidence="3" id="KW-1185">Reference proteome</keyword>
<dbReference type="SUPFAM" id="SSF54236">
    <property type="entry name" value="Ubiquitin-like"/>
    <property type="match status" value="2"/>
</dbReference>
<accession>B6AB13</accession>
<feature type="signal peptide" evidence="1">
    <location>
        <begin position="1"/>
        <end position="19"/>
    </location>
</feature>
<evidence type="ECO:0000313" key="2">
    <source>
        <dbReference type="EMBL" id="EEA05565.1"/>
    </source>
</evidence>
<protein>
    <recommendedName>
        <fullName evidence="4">Ubiquitin-like domain-containing protein</fullName>
    </recommendedName>
</protein>
<dbReference type="EMBL" id="DS989727">
    <property type="protein sequence ID" value="EEA05565.1"/>
    <property type="molecule type" value="Genomic_DNA"/>
</dbReference>
<keyword evidence="1" id="KW-0732">Signal</keyword>
<proteinExistence type="predicted"/>
<organism evidence="2 3">
    <name type="scientific">Cryptosporidium muris (strain RN66)</name>
    <dbReference type="NCBI Taxonomy" id="441375"/>
    <lineage>
        <taxon>Eukaryota</taxon>
        <taxon>Sar</taxon>
        <taxon>Alveolata</taxon>
        <taxon>Apicomplexa</taxon>
        <taxon>Conoidasida</taxon>
        <taxon>Coccidia</taxon>
        <taxon>Eucoccidiorida</taxon>
        <taxon>Eimeriorina</taxon>
        <taxon>Cryptosporidiidae</taxon>
        <taxon>Cryptosporidium</taxon>
    </lineage>
</organism>
<gene>
    <name evidence="2" type="ORF">CMU_025720</name>
</gene>
<name>B6AB13_CRYMR</name>
<dbReference type="RefSeq" id="XP_002139914.1">
    <property type="nucleotide sequence ID" value="XM_002139878.1"/>
</dbReference>
<feature type="chain" id="PRO_5002839931" description="Ubiquitin-like domain-containing protein" evidence="1">
    <location>
        <begin position="20"/>
        <end position="1209"/>
    </location>
</feature>